<keyword evidence="1" id="KW-0812">Transmembrane</keyword>
<feature type="transmembrane region" description="Helical" evidence="1">
    <location>
        <begin position="110"/>
        <end position="130"/>
    </location>
</feature>
<sequence>MLPMSLDQYQVLTSMLAPALLMAATGSLLISANARLARVVDRLRAVMAEWQDADEAQRAELEAEIRSQRTRSGFNLRACLMLYLALAAFVATSIALAIDAFTNFALGPLPTITALVGTGCLLMASIYLALEVRMAIRGLDAEISMQMRQRPSGPKPGARA</sequence>
<dbReference type="EMBL" id="VRTS01000003">
    <property type="protein sequence ID" value="TXK64507.1"/>
    <property type="molecule type" value="Genomic_DNA"/>
</dbReference>
<name>A0A5C8KYS4_9GAMM</name>
<organism evidence="2 3">
    <name type="scientific">Alkalisalibacterium limincola</name>
    <dbReference type="NCBI Taxonomy" id="2699169"/>
    <lineage>
        <taxon>Bacteria</taxon>
        <taxon>Pseudomonadati</taxon>
        <taxon>Pseudomonadota</taxon>
        <taxon>Gammaproteobacteria</taxon>
        <taxon>Lysobacterales</taxon>
        <taxon>Lysobacteraceae</taxon>
        <taxon>Alkalisalibacterium</taxon>
    </lineage>
</organism>
<protein>
    <submittedName>
        <fullName evidence="2">DUF2721 domain-containing protein</fullName>
    </submittedName>
</protein>
<dbReference type="RefSeq" id="WP_147891318.1">
    <property type="nucleotide sequence ID" value="NZ_VRTS01000003.1"/>
</dbReference>
<comment type="caution">
    <text evidence="2">The sequence shown here is derived from an EMBL/GenBank/DDBJ whole genome shotgun (WGS) entry which is preliminary data.</text>
</comment>
<gene>
    <name evidence="2" type="ORF">FU658_06400</name>
</gene>
<proteinExistence type="predicted"/>
<evidence type="ECO:0000256" key="1">
    <source>
        <dbReference type="SAM" id="Phobius"/>
    </source>
</evidence>
<keyword evidence="1" id="KW-0472">Membrane</keyword>
<evidence type="ECO:0000313" key="3">
    <source>
        <dbReference type="Proteomes" id="UP000321248"/>
    </source>
</evidence>
<dbReference type="InterPro" id="IPR021279">
    <property type="entry name" value="DUF2721"/>
</dbReference>
<keyword evidence="1" id="KW-1133">Transmembrane helix</keyword>
<dbReference type="OrthoDB" id="5985965at2"/>
<reference evidence="2 3" key="1">
    <citation type="submission" date="2019-08" db="EMBL/GenBank/DDBJ databases">
        <authorList>
            <person name="Karlyshev A.V."/>
        </authorList>
    </citation>
    <scope>NUCLEOTIDE SEQUENCE [LARGE SCALE GENOMIC DNA]</scope>
    <source>
        <strain evidence="2 3">Alg18-2.2</strain>
    </source>
</reference>
<accession>A0A5C8KYS4</accession>
<feature type="transmembrane region" description="Helical" evidence="1">
    <location>
        <begin position="74"/>
        <end position="98"/>
    </location>
</feature>
<evidence type="ECO:0000313" key="2">
    <source>
        <dbReference type="EMBL" id="TXK64507.1"/>
    </source>
</evidence>
<dbReference type="Proteomes" id="UP000321248">
    <property type="component" value="Unassembled WGS sequence"/>
</dbReference>
<dbReference type="Pfam" id="PF11026">
    <property type="entry name" value="DUF2721"/>
    <property type="match status" value="1"/>
</dbReference>
<dbReference type="AlphaFoldDB" id="A0A5C8KYS4"/>
<keyword evidence="3" id="KW-1185">Reference proteome</keyword>
<feature type="transmembrane region" description="Helical" evidence="1">
    <location>
        <begin position="12"/>
        <end position="34"/>
    </location>
</feature>